<dbReference type="InterPro" id="IPR041522">
    <property type="entry name" value="CdaR_GGDEF"/>
</dbReference>
<reference evidence="2" key="2">
    <citation type="submission" date="2020-02" db="EMBL/GenBank/DDBJ databases">
        <authorList>
            <person name="Studholme D.J."/>
        </authorList>
    </citation>
    <scope>NUCLEOTIDE SEQUENCE</scope>
    <source>
        <strain evidence="2">00238/432</strain>
    </source>
</reference>
<dbReference type="AlphaFoldDB" id="A0A8J4SPU4"/>
<protein>
    <recommendedName>
        <fullName evidence="1">CdaR GGDEF-like domain-containing protein</fullName>
    </recommendedName>
</protein>
<gene>
    <name evidence="2" type="ORF">G195_001854</name>
</gene>
<evidence type="ECO:0000259" key="1">
    <source>
        <dbReference type="Pfam" id="PF17853"/>
    </source>
</evidence>
<accession>A0A8J4SPU4</accession>
<dbReference type="Pfam" id="PF17853">
    <property type="entry name" value="GGDEF_2"/>
    <property type="match status" value="1"/>
</dbReference>
<proteinExistence type="predicted"/>
<feature type="domain" description="CdaR GGDEF-like" evidence="1">
    <location>
        <begin position="180"/>
        <end position="272"/>
    </location>
</feature>
<organism evidence="2 3">
    <name type="scientific">Phytophthora kernoviae 00238/432</name>
    <dbReference type="NCBI Taxonomy" id="1284355"/>
    <lineage>
        <taxon>Eukaryota</taxon>
        <taxon>Sar</taxon>
        <taxon>Stramenopiles</taxon>
        <taxon>Oomycota</taxon>
        <taxon>Peronosporomycetes</taxon>
        <taxon>Peronosporales</taxon>
        <taxon>Peronosporaceae</taxon>
        <taxon>Phytophthora</taxon>
    </lineage>
</organism>
<name>A0A8J4SPU4_9STRA</name>
<sequence>MSAVLNLLHEYAAKPVVYISSMEPGSFVPELPSESQQSIYTWYEQEVEHLDLNDSDTELWFHLDEEQVLLCHPVVCFGQVFSAVGMVVHPSAPVEYLKLLLDYTAKAAAALTLRSQFLEEKMVRNQNELLQDLMNGNILHEEQAQTRMGLRLLVKGQYWFAGGVIEMEHRLKGIGRERMETNHQDILVLLRSLLKKNNLSSLIMLKNNQVYVCCAKEESKTSSRKQLVKSLEGILGDVKRFASRNLKQVVIHAGFGKVRNRLTGMPDSLREAYQL</sequence>
<reference evidence="2" key="1">
    <citation type="journal article" date="2015" name="Genom Data">
        <title>Draft genome sequences of Phytophthora kernoviae and Phytophthora ramorum lineage EU2 from Scotland.</title>
        <authorList>
            <person name="Sambles C."/>
            <person name="Schlenzig A."/>
            <person name="O'Neill P."/>
            <person name="Grant M."/>
            <person name="Studholme D.J."/>
        </authorList>
    </citation>
    <scope>NUCLEOTIDE SEQUENCE</scope>
    <source>
        <strain evidence="2">00238/432</strain>
    </source>
</reference>
<comment type="caution">
    <text evidence="2">The sequence shown here is derived from an EMBL/GenBank/DDBJ whole genome shotgun (WGS) entry which is preliminary data.</text>
</comment>
<evidence type="ECO:0000313" key="3">
    <source>
        <dbReference type="Proteomes" id="UP000702964"/>
    </source>
</evidence>
<evidence type="ECO:0000313" key="2">
    <source>
        <dbReference type="EMBL" id="KAF4323883.1"/>
    </source>
</evidence>
<dbReference type="Proteomes" id="UP000702964">
    <property type="component" value="Unassembled WGS sequence"/>
</dbReference>
<dbReference type="EMBL" id="AOFI03000030">
    <property type="protein sequence ID" value="KAF4323883.1"/>
    <property type="molecule type" value="Genomic_DNA"/>
</dbReference>